<sequence length="240" mass="27657">MDYYNSSSLFFHLRKSHKFSEKRARFYAAQLLMSMSHLHEPNIAYRELKLDNILMDDKGFIALTDFRLSKENVDVPDGTKTFCGTAEYIAPELLKRLPYGKAVDWWGFGTLLYEMMTGQTPFFDRNRKRMFHTFYTATWSFSEDAKDILTGLLQRDPAKRLGSGPSGVQEIMDHPVDFEKLLKREVEPPFKPVVNSEADMGNVVNIFTRKMSRDSPVTQELGATHRAQAHFDGFTYKSGN</sequence>
<accession>A0ACC0VJV3</accession>
<reference evidence="1 2" key="1">
    <citation type="journal article" date="2022" name="bioRxiv">
        <title>The genome of the oomycete Peronosclerospora sorghi, a cosmopolitan pathogen of maize and sorghum, is inflated with dispersed pseudogenes.</title>
        <authorList>
            <person name="Fletcher K."/>
            <person name="Martin F."/>
            <person name="Isakeit T."/>
            <person name="Cavanaugh K."/>
            <person name="Magill C."/>
            <person name="Michelmore R."/>
        </authorList>
    </citation>
    <scope>NUCLEOTIDE SEQUENCE [LARGE SCALE GENOMIC DNA]</scope>
    <source>
        <strain evidence="1">P6</strain>
    </source>
</reference>
<name>A0ACC0VJV3_9STRA</name>
<gene>
    <name evidence="1" type="ORF">PsorP6_003210</name>
</gene>
<keyword evidence="2" id="KW-1185">Reference proteome</keyword>
<dbReference type="Proteomes" id="UP001163321">
    <property type="component" value="Chromosome 8"/>
</dbReference>
<evidence type="ECO:0000313" key="2">
    <source>
        <dbReference type="Proteomes" id="UP001163321"/>
    </source>
</evidence>
<organism evidence="1 2">
    <name type="scientific">Peronosclerospora sorghi</name>
    <dbReference type="NCBI Taxonomy" id="230839"/>
    <lineage>
        <taxon>Eukaryota</taxon>
        <taxon>Sar</taxon>
        <taxon>Stramenopiles</taxon>
        <taxon>Oomycota</taxon>
        <taxon>Peronosporomycetes</taxon>
        <taxon>Peronosporales</taxon>
        <taxon>Peronosporaceae</taxon>
        <taxon>Peronosclerospora</taxon>
    </lineage>
</organism>
<evidence type="ECO:0000313" key="1">
    <source>
        <dbReference type="EMBL" id="KAI9906729.1"/>
    </source>
</evidence>
<protein>
    <submittedName>
        <fullName evidence="1">Uncharacterized protein</fullName>
    </submittedName>
</protein>
<comment type="caution">
    <text evidence="1">The sequence shown here is derived from an EMBL/GenBank/DDBJ whole genome shotgun (WGS) entry which is preliminary data.</text>
</comment>
<dbReference type="EMBL" id="CM047587">
    <property type="protein sequence ID" value="KAI9906729.1"/>
    <property type="molecule type" value="Genomic_DNA"/>
</dbReference>
<proteinExistence type="predicted"/>